<dbReference type="EMBL" id="JAELUR010000014">
    <property type="protein sequence ID" value="KAG7423708.1"/>
    <property type="molecule type" value="Genomic_DNA"/>
</dbReference>
<evidence type="ECO:0000313" key="2">
    <source>
        <dbReference type="Proteomes" id="UP000693942"/>
    </source>
</evidence>
<sequence>MSLSTSTLWVELAISSTDFTQHPRPGLFAFERIWNVKQITTYFDTGKASFALLVALMTGRCQKGRKMVDSQDVSPVRGLSKNA</sequence>
<gene>
    <name evidence="1" type="ORF">Forpi1262_v014828</name>
</gene>
<organism evidence="1 2">
    <name type="scientific">Fusarium oxysporum f. sp. raphani</name>
    <dbReference type="NCBI Taxonomy" id="96318"/>
    <lineage>
        <taxon>Eukaryota</taxon>
        <taxon>Fungi</taxon>
        <taxon>Dikarya</taxon>
        <taxon>Ascomycota</taxon>
        <taxon>Pezizomycotina</taxon>
        <taxon>Sordariomycetes</taxon>
        <taxon>Hypocreomycetidae</taxon>
        <taxon>Hypocreales</taxon>
        <taxon>Nectriaceae</taxon>
        <taxon>Fusarium</taxon>
        <taxon>Fusarium oxysporum species complex</taxon>
    </lineage>
</organism>
<dbReference type="Proteomes" id="UP000693942">
    <property type="component" value="Unassembled WGS sequence"/>
</dbReference>
<comment type="caution">
    <text evidence="1">The sequence shown here is derived from an EMBL/GenBank/DDBJ whole genome shotgun (WGS) entry which is preliminary data.</text>
</comment>
<protein>
    <submittedName>
        <fullName evidence="1">Uncharacterized protein</fullName>
    </submittedName>
</protein>
<dbReference type="AlphaFoldDB" id="A0A8J5U7H6"/>
<proteinExistence type="predicted"/>
<evidence type="ECO:0000313" key="1">
    <source>
        <dbReference type="EMBL" id="KAG7423708.1"/>
    </source>
</evidence>
<accession>A0A8J5U7H6</accession>
<reference evidence="1" key="1">
    <citation type="submission" date="2021-04" db="EMBL/GenBank/DDBJ databases">
        <title>First draft genome resource for Brassicaceae pathogens Fusarium oxysporum f. sp. raphani and Fusarium oxysporum f. sp. rapae.</title>
        <authorList>
            <person name="Asai S."/>
        </authorList>
    </citation>
    <scope>NUCLEOTIDE SEQUENCE</scope>
    <source>
        <strain evidence="1">Tf1262</strain>
    </source>
</reference>
<name>A0A8J5U7H6_FUSOX</name>